<dbReference type="Pfam" id="PF00171">
    <property type="entry name" value="Aldedh"/>
    <property type="match status" value="1"/>
</dbReference>
<dbReference type="InterPro" id="IPR016161">
    <property type="entry name" value="Ald_DH/histidinol_DH"/>
</dbReference>
<dbReference type="Proteomes" id="UP000582659">
    <property type="component" value="Unassembled WGS sequence"/>
</dbReference>
<reference evidence="9" key="1">
    <citation type="submission" date="2020-09" db="EMBL/GenBank/DDBJ databases">
        <authorList>
            <person name="Kikuchi T."/>
        </authorList>
    </citation>
    <scope>NUCLEOTIDE SEQUENCE</scope>
    <source>
        <strain evidence="9">Ka4C1</strain>
    </source>
</reference>
<comment type="caution">
    <text evidence="9">The sequence shown here is derived from an EMBL/GenBank/DDBJ whole genome shotgun (WGS) entry which is preliminary data.</text>
</comment>
<evidence type="ECO:0000256" key="7">
    <source>
        <dbReference type="RuleBase" id="RU003345"/>
    </source>
</evidence>
<dbReference type="Gene3D" id="3.40.309.10">
    <property type="entry name" value="Aldehyde Dehydrogenase, Chain A, domain 2"/>
    <property type="match status" value="1"/>
</dbReference>
<evidence type="ECO:0000313" key="10">
    <source>
        <dbReference type="Proteomes" id="UP000659654"/>
    </source>
</evidence>
<feature type="active site" evidence="5 6">
    <location>
        <position position="217"/>
    </location>
</feature>
<dbReference type="SUPFAM" id="SSF53720">
    <property type="entry name" value="ALDH-like"/>
    <property type="match status" value="1"/>
</dbReference>
<evidence type="ECO:0000256" key="6">
    <source>
        <dbReference type="PROSITE-ProRule" id="PRU10007"/>
    </source>
</evidence>
<dbReference type="EMBL" id="CAJFCV020000005">
    <property type="protein sequence ID" value="CAG9122003.1"/>
    <property type="molecule type" value="Genomic_DNA"/>
</dbReference>
<dbReference type="InterPro" id="IPR012394">
    <property type="entry name" value="Aldehyde_DH_NAD(P)"/>
</dbReference>
<evidence type="ECO:0000256" key="2">
    <source>
        <dbReference type="ARBA" id="ARBA00023002"/>
    </source>
</evidence>
<sequence>MSATPSSDKDYSKILETLREGFESGANASLENRKANLTALKHLIVENEDAICEALWADLYKSQFESVAHETSHTVNEINTAISNLKCWTAPEKVTRFLLQAADAAYIQPEPLGVVLIIGAWNFPVQLLLAPVVGALAAGNTVFLKPSELAPATEKLFLELFPKYIKENVVKVVKADKDETGEILKLRFDHIFFTGSTNVGKIVMKAAAENLTPVTLELGGKSPVIIDSDVDLYTTARRTMWGKLLNAGQVCVAPDYAIIIGDSERRDKFVEECIKNVKEFYGENAKESEHYGRLVNTIQFDRLSKVLSESSGKMNYGGAKDRDSKYIEPTIISVEEGDATLKDELFGPILPILTLPSLDDAIKYVNRREKPLVSYLFSGRKQTIDRVTHETSSGTLTINDTIMHMTLETLPFGGVGHSGTGKYHGKSTFDTFSHKKSVFHRTAGFEKLLWMRYPPFNADKLTWARRLSMKIRLPF</sequence>
<dbReference type="SMR" id="A0A7I8XR28"/>
<evidence type="ECO:0000313" key="9">
    <source>
        <dbReference type="EMBL" id="CAD5230922.1"/>
    </source>
</evidence>
<dbReference type="OrthoDB" id="440325at2759"/>
<dbReference type="FunFam" id="3.40.309.10:FF:000003">
    <property type="entry name" value="Aldehyde dehydrogenase"/>
    <property type="match status" value="1"/>
</dbReference>
<dbReference type="PROSITE" id="PS00687">
    <property type="entry name" value="ALDEHYDE_DEHYDR_GLU"/>
    <property type="match status" value="1"/>
</dbReference>
<dbReference type="InterPro" id="IPR016160">
    <property type="entry name" value="Ald_DH_CS_CYS"/>
</dbReference>
<dbReference type="GO" id="GO:0005737">
    <property type="term" value="C:cytoplasm"/>
    <property type="evidence" value="ECO:0007669"/>
    <property type="project" value="TreeGrafter"/>
</dbReference>
<evidence type="ECO:0000256" key="1">
    <source>
        <dbReference type="ARBA" id="ARBA00009986"/>
    </source>
</evidence>
<comment type="similarity">
    <text evidence="1 4 7">Belongs to the aldehyde dehydrogenase family.</text>
</comment>
<dbReference type="Gene3D" id="3.40.605.10">
    <property type="entry name" value="Aldehyde Dehydrogenase, Chain A, domain 1"/>
    <property type="match status" value="1"/>
</dbReference>
<organism evidence="9 10">
    <name type="scientific">Bursaphelenchus xylophilus</name>
    <name type="common">Pinewood nematode worm</name>
    <name type="synonym">Aphelenchoides xylophilus</name>
    <dbReference type="NCBI Taxonomy" id="6326"/>
    <lineage>
        <taxon>Eukaryota</taxon>
        <taxon>Metazoa</taxon>
        <taxon>Ecdysozoa</taxon>
        <taxon>Nematoda</taxon>
        <taxon>Chromadorea</taxon>
        <taxon>Rhabditida</taxon>
        <taxon>Tylenchina</taxon>
        <taxon>Tylenchomorpha</taxon>
        <taxon>Aphelenchoidea</taxon>
        <taxon>Aphelenchoididae</taxon>
        <taxon>Bursaphelenchus</taxon>
    </lineage>
</organism>
<dbReference type="InterPro" id="IPR016163">
    <property type="entry name" value="Ald_DH_C"/>
</dbReference>
<dbReference type="InterPro" id="IPR015590">
    <property type="entry name" value="Aldehyde_DH_dom"/>
</dbReference>
<dbReference type="InterPro" id="IPR029510">
    <property type="entry name" value="Ald_DH_CS_GLU"/>
</dbReference>
<evidence type="ECO:0000256" key="5">
    <source>
        <dbReference type="PIRSR" id="PIRSR036492-1"/>
    </source>
</evidence>
<feature type="domain" description="Aldehyde dehydrogenase" evidence="8">
    <location>
        <begin position="6"/>
        <end position="438"/>
    </location>
</feature>
<accession>A0A7I8XR28</accession>
<keyword evidence="3" id="KW-0520">NAD</keyword>
<dbReference type="PROSITE" id="PS00070">
    <property type="entry name" value="ALDEHYDE_DEHYDR_CYS"/>
    <property type="match status" value="1"/>
</dbReference>
<name>A0A7I8XR28_BURXY</name>
<dbReference type="Proteomes" id="UP000659654">
    <property type="component" value="Unassembled WGS sequence"/>
</dbReference>
<dbReference type="PANTHER" id="PTHR43570:SF16">
    <property type="entry name" value="ALDEHYDE DEHYDROGENASE TYPE III, ISOFORM Q"/>
    <property type="match status" value="1"/>
</dbReference>
<evidence type="ECO:0000256" key="3">
    <source>
        <dbReference type="ARBA" id="ARBA00023027"/>
    </source>
</evidence>
<dbReference type="PIRSF" id="PIRSF036492">
    <property type="entry name" value="ALDH"/>
    <property type="match status" value="1"/>
</dbReference>
<dbReference type="FunFam" id="3.40.605.10:FF:000004">
    <property type="entry name" value="Aldehyde dehydrogenase"/>
    <property type="match status" value="1"/>
</dbReference>
<evidence type="ECO:0000259" key="8">
    <source>
        <dbReference type="Pfam" id="PF00171"/>
    </source>
</evidence>
<dbReference type="AlphaFoldDB" id="A0A7I8XR28"/>
<keyword evidence="2 4" id="KW-0560">Oxidoreductase</keyword>
<evidence type="ECO:0000256" key="4">
    <source>
        <dbReference type="PIRNR" id="PIRNR036492"/>
    </source>
</evidence>
<gene>
    <name evidence="9" type="ORF">BXYJ_LOCUS11223</name>
</gene>
<dbReference type="InterPro" id="IPR016162">
    <property type="entry name" value="Ald_DH_N"/>
</dbReference>
<protein>
    <recommendedName>
        <fullName evidence="4">Aldehyde dehydrogenase</fullName>
    </recommendedName>
</protein>
<dbReference type="EMBL" id="CAJFDI010000005">
    <property type="protein sequence ID" value="CAD5230922.1"/>
    <property type="molecule type" value="Genomic_DNA"/>
</dbReference>
<keyword evidence="10" id="KW-1185">Reference proteome</keyword>
<dbReference type="PANTHER" id="PTHR43570">
    <property type="entry name" value="ALDEHYDE DEHYDROGENASE"/>
    <property type="match status" value="1"/>
</dbReference>
<dbReference type="GO" id="GO:0006081">
    <property type="term" value="P:aldehyde metabolic process"/>
    <property type="evidence" value="ECO:0007669"/>
    <property type="project" value="InterPro"/>
</dbReference>
<feature type="active site" evidence="5">
    <location>
        <position position="251"/>
    </location>
</feature>
<dbReference type="GO" id="GO:0004029">
    <property type="term" value="F:aldehyde dehydrogenase (NAD+) activity"/>
    <property type="evidence" value="ECO:0007669"/>
    <property type="project" value="TreeGrafter"/>
</dbReference>
<proteinExistence type="inferred from homology"/>